<evidence type="ECO:0000259" key="1">
    <source>
        <dbReference type="Pfam" id="PF09286"/>
    </source>
</evidence>
<accession>A0ABR4V1J3</accession>
<feature type="domain" description="Peptidase S53 activation" evidence="1">
    <location>
        <begin position="12"/>
        <end position="86"/>
    </location>
</feature>
<evidence type="ECO:0000313" key="3">
    <source>
        <dbReference type="Proteomes" id="UP000032869"/>
    </source>
</evidence>
<reference evidence="2 3" key="1">
    <citation type="submission" date="2014-08" db="EMBL/GenBank/DDBJ databases">
        <title>Genome sequences of NCPPB Pectobacterium isolates.</title>
        <authorList>
            <person name="Glover R.H."/>
            <person name="Sapp M."/>
            <person name="Elphinstone J."/>
        </authorList>
    </citation>
    <scope>NUCLEOTIDE SEQUENCE [LARGE SCALE GENOMIC DNA]</scope>
    <source>
        <strain evidence="2 3">NCPPB 2793</strain>
    </source>
</reference>
<gene>
    <name evidence="2" type="ORF">JV35_07810</name>
</gene>
<organism evidence="2 3">
    <name type="scientific">Pectobacterium betavasculorum</name>
    <dbReference type="NCBI Taxonomy" id="55207"/>
    <lineage>
        <taxon>Bacteria</taxon>
        <taxon>Pseudomonadati</taxon>
        <taxon>Pseudomonadota</taxon>
        <taxon>Gammaproteobacteria</taxon>
        <taxon>Enterobacterales</taxon>
        <taxon>Pectobacteriaceae</taxon>
        <taxon>Pectobacterium</taxon>
    </lineage>
</organism>
<keyword evidence="3" id="KW-1185">Reference proteome</keyword>
<dbReference type="InterPro" id="IPR015366">
    <property type="entry name" value="S53_propep"/>
</dbReference>
<comment type="caution">
    <text evidence="2">The sequence shown here is derived from an EMBL/GenBank/DDBJ whole genome shotgun (WGS) entry which is preliminary data.</text>
</comment>
<protein>
    <recommendedName>
        <fullName evidence="1">Peptidase S53 activation domain-containing protein</fullName>
    </recommendedName>
</protein>
<proteinExistence type="predicted"/>
<dbReference type="Pfam" id="PF09286">
    <property type="entry name" value="Pro-kuma_activ"/>
    <property type="match status" value="1"/>
</dbReference>
<name>A0ABR4V1J3_9GAMM</name>
<evidence type="ECO:0000313" key="2">
    <source>
        <dbReference type="EMBL" id="KFX21093.1"/>
    </source>
</evidence>
<dbReference type="EMBL" id="JQHL01000002">
    <property type="protein sequence ID" value="KFX21093.1"/>
    <property type="molecule type" value="Genomic_DNA"/>
</dbReference>
<sequence length="103" mass="12158">MLVLRFTMPEDEYYTELHDSIDPQFGGINANKPLSRASYARKFGADDADMEHVRAFSRHYRLSIEREHPASRTVFLTGTAVQMEQAWWLFIMGTRRWKCSVWQ</sequence>
<dbReference type="SUPFAM" id="SSF54897">
    <property type="entry name" value="Protease propeptides/inhibitors"/>
    <property type="match status" value="1"/>
</dbReference>
<dbReference type="Proteomes" id="UP000032869">
    <property type="component" value="Unassembled WGS sequence"/>
</dbReference>